<dbReference type="EMBL" id="JABWDY010006817">
    <property type="protein sequence ID" value="KAF5203408.1"/>
    <property type="molecule type" value="Genomic_DNA"/>
</dbReference>
<keyword evidence="2" id="KW-1185">Reference proteome</keyword>
<accession>A0A7J6X3P6</accession>
<evidence type="ECO:0000313" key="1">
    <source>
        <dbReference type="EMBL" id="KAF5203408.1"/>
    </source>
</evidence>
<name>A0A7J6X3P6_THATH</name>
<sequence length="62" mass="7455">MDIKQQPKNNTSSKFWIQETYQKVVQLYKFLREIERDLQLEEITRDLQLEDATEAVQGQIQV</sequence>
<comment type="caution">
    <text evidence="1">The sequence shown here is derived from an EMBL/GenBank/DDBJ whole genome shotgun (WGS) entry which is preliminary data.</text>
</comment>
<dbReference type="AlphaFoldDB" id="A0A7J6X3P6"/>
<reference evidence="1 2" key="1">
    <citation type="submission" date="2020-06" db="EMBL/GenBank/DDBJ databases">
        <title>Transcriptomic and genomic resources for Thalictrum thalictroides and T. hernandezii: Facilitating candidate gene discovery in an emerging model plant lineage.</title>
        <authorList>
            <person name="Arias T."/>
            <person name="Riano-Pachon D.M."/>
            <person name="Di Stilio V.S."/>
        </authorList>
    </citation>
    <scope>NUCLEOTIDE SEQUENCE [LARGE SCALE GENOMIC DNA]</scope>
    <source>
        <strain evidence="2">cv. WT478/WT964</strain>
        <tissue evidence="1">Leaves</tissue>
    </source>
</reference>
<gene>
    <name evidence="1" type="ORF">FRX31_007013</name>
</gene>
<organism evidence="1 2">
    <name type="scientific">Thalictrum thalictroides</name>
    <name type="common">Rue-anemone</name>
    <name type="synonym">Anemone thalictroides</name>
    <dbReference type="NCBI Taxonomy" id="46969"/>
    <lineage>
        <taxon>Eukaryota</taxon>
        <taxon>Viridiplantae</taxon>
        <taxon>Streptophyta</taxon>
        <taxon>Embryophyta</taxon>
        <taxon>Tracheophyta</taxon>
        <taxon>Spermatophyta</taxon>
        <taxon>Magnoliopsida</taxon>
        <taxon>Ranunculales</taxon>
        <taxon>Ranunculaceae</taxon>
        <taxon>Thalictroideae</taxon>
        <taxon>Thalictrum</taxon>
    </lineage>
</organism>
<dbReference type="Proteomes" id="UP000554482">
    <property type="component" value="Unassembled WGS sequence"/>
</dbReference>
<protein>
    <submittedName>
        <fullName evidence="1">Uncharacterized protein</fullName>
    </submittedName>
</protein>
<proteinExistence type="predicted"/>
<evidence type="ECO:0000313" key="2">
    <source>
        <dbReference type="Proteomes" id="UP000554482"/>
    </source>
</evidence>